<keyword evidence="2" id="KW-1133">Transmembrane helix</keyword>
<reference evidence="3 4" key="1">
    <citation type="submission" date="2018-11" db="EMBL/GenBank/DDBJ databases">
        <title>Draft genome sequence of Cellulomonas takizawaensis strain TKZ-21.</title>
        <authorList>
            <person name="Yamamura H."/>
            <person name="Hayashi T."/>
            <person name="Hamada M."/>
            <person name="Serisawa Y."/>
            <person name="Matsuyama K."/>
            <person name="Nakagawa Y."/>
            <person name="Otoguro M."/>
            <person name="Yanagida F."/>
            <person name="Hayakawa M."/>
        </authorList>
    </citation>
    <scope>NUCLEOTIDE SEQUENCE [LARGE SCALE GENOMIC DNA]</scope>
    <source>
        <strain evidence="3 4">TKZ-21</strain>
    </source>
</reference>
<feature type="transmembrane region" description="Helical" evidence="2">
    <location>
        <begin position="6"/>
        <end position="25"/>
    </location>
</feature>
<dbReference type="OrthoDB" id="3214694at2"/>
<dbReference type="RefSeq" id="WP_124344149.1">
    <property type="nucleotide sequence ID" value="NZ_BHYL01000315.1"/>
</dbReference>
<dbReference type="Proteomes" id="UP000288246">
    <property type="component" value="Unassembled WGS sequence"/>
</dbReference>
<keyword evidence="2" id="KW-0472">Membrane</keyword>
<keyword evidence="4" id="KW-1185">Reference proteome</keyword>
<dbReference type="EMBL" id="BHYL01000315">
    <property type="protein sequence ID" value="GCD21626.1"/>
    <property type="molecule type" value="Genomic_DNA"/>
</dbReference>
<feature type="compositionally biased region" description="Gly residues" evidence="1">
    <location>
        <begin position="215"/>
        <end position="224"/>
    </location>
</feature>
<keyword evidence="2" id="KW-0812">Transmembrane</keyword>
<feature type="region of interest" description="Disordered" evidence="1">
    <location>
        <begin position="205"/>
        <end position="231"/>
    </location>
</feature>
<dbReference type="AlphaFoldDB" id="A0A401V412"/>
<comment type="caution">
    <text evidence="3">The sequence shown here is derived from an EMBL/GenBank/DDBJ whole genome shotgun (WGS) entry which is preliminary data.</text>
</comment>
<sequence length="231" mass="24107">MSWSEVTVVVVLVVALGLWWAWVAASRLDRLHRKVAASRAVVEAQLLRRATVAAGLATSGQLDPVSSVLVAEAAWASLSTGTSTNDAGALPPGMRDLLSEEAASSSGDPDARGRVESELSATLREALGDPDDVAALRADPDGDELLGSLGSAWYRVQLARRFHNEAVAQTLRARRGPLVRLFRLAGHAPAPRTLELDDEWPAALGRPGARASEGRVGGVTGPGVEGPSAAV</sequence>
<gene>
    <name evidence="3" type="ORF">CTKZ_31880</name>
</gene>
<accession>A0A401V412</accession>
<evidence type="ECO:0000256" key="2">
    <source>
        <dbReference type="SAM" id="Phobius"/>
    </source>
</evidence>
<name>A0A401V412_9CELL</name>
<protein>
    <submittedName>
        <fullName evidence="3">Membrane protein</fullName>
    </submittedName>
</protein>
<evidence type="ECO:0000313" key="3">
    <source>
        <dbReference type="EMBL" id="GCD21626.1"/>
    </source>
</evidence>
<evidence type="ECO:0000313" key="4">
    <source>
        <dbReference type="Proteomes" id="UP000288246"/>
    </source>
</evidence>
<organism evidence="3 4">
    <name type="scientific">Cellulomonas algicola</name>
    <dbReference type="NCBI Taxonomy" id="2071633"/>
    <lineage>
        <taxon>Bacteria</taxon>
        <taxon>Bacillati</taxon>
        <taxon>Actinomycetota</taxon>
        <taxon>Actinomycetes</taxon>
        <taxon>Micrococcales</taxon>
        <taxon>Cellulomonadaceae</taxon>
        <taxon>Cellulomonas</taxon>
    </lineage>
</organism>
<evidence type="ECO:0000256" key="1">
    <source>
        <dbReference type="SAM" id="MobiDB-lite"/>
    </source>
</evidence>
<proteinExistence type="predicted"/>